<dbReference type="Pfam" id="PF03824">
    <property type="entry name" value="NicO"/>
    <property type="match status" value="1"/>
</dbReference>
<evidence type="ECO:0000256" key="13">
    <source>
        <dbReference type="RuleBase" id="RU362101"/>
    </source>
</evidence>
<evidence type="ECO:0000256" key="6">
    <source>
        <dbReference type="ARBA" id="ARBA00022596"/>
    </source>
</evidence>
<dbReference type="RefSeq" id="WP_060603547.1">
    <property type="nucleotide sequence ID" value="NZ_FQZC01000002.1"/>
</dbReference>
<evidence type="ECO:0000313" key="16">
    <source>
        <dbReference type="Proteomes" id="UP000184290"/>
    </source>
</evidence>
<feature type="transmembrane region" description="Helical" evidence="13">
    <location>
        <begin position="76"/>
        <end position="95"/>
    </location>
</feature>
<evidence type="ECO:0000256" key="10">
    <source>
        <dbReference type="ARBA" id="ARBA00023112"/>
    </source>
</evidence>
<evidence type="ECO:0000256" key="14">
    <source>
        <dbReference type="SAM" id="SignalP"/>
    </source>
</evidence>
<dbReference type="Proteomes" id="UP000184290">
    <property type="component" value="Unassembled WGS sequence"/>
</dbReference>
<name>A0ABY1IIH6_9HYPH</name>
<evidence type="ECO:0000313" key="15">
    <source>
        <dbReference type="EMBL" id="SHJ22303.1"/>
    </source>
</evidence>
<evidence type="ECO:0000256" key="9">
    <source>
        <dbReference type="ARBA" id="ARBA00023065"/>
    </source>
</evidence>
<reference evidence="15 16" key="1">
    <citation type="submission" date="2016-11" db="EMBL/GenBank/DDBJ databases">
        <authorList>
            <person name="Varghese N."/>
            <person name="Submissions S."/>
        </authorList>
    </citation>
    <scope>NUCLEOTIDE SEQUENCE [LARGE SCALE GENOMIC DNA]</scope>
    <source>
        <strain evidence="15 16">DSM 21988</strain>
    </source>
</reference>
<protein>
    <recommendedName>
        <fullName evidence="13">Nickel/cobalt efflux system</fullName>
    </recommendedName>
</protein>
<keyword evidence="11 13" id="KW-0472">Membrane</keyword>
<keyword evidence="16" id="KW-1185">Reference proteome</keyword>
<feature type="transmembrane region" description="Helical" evidence="13">
    <location>
        <begin position="325"/>
        <end position="343"/>
    </location>
</feature>
<sequence length="345" mass="35280">MPRISVFLAGVAAIFCLMMAPALAQSSLGIGNAEVAMQPGTGPLAGLFLWIGSIQREFFTGLRQGLVALRAGDGGIVPLVGLSFVYGIFHAAGPGHGKAVISSYMLANEVQLRRGIALSFLSAGFQALSALILVWVGWYVLRGTGLSMTSVGWGMEVASYAMIAVFGVWLLARKLSRMWASRRVASTASGGLAFADAGSHSSGKSASGFAATGYDADVCQAQAADCDCGRAHMLDPTRLATGRFTIGSGVSAAFAVGLRPCAGAIVVLTFALVNGLWVGGVLSVLAMAIGTAITVSALAALAVYAKGAALRFGSRSTAWRDGLEIAGALLLVLFGVLLLGGALQM</sequence>
<evidence type="ECO:0000256" key="4">
    <source>
        <dbReference type="ARBA" id="ARBA00022448"/>
    </source>
</evidence>
<dbReference type="EMBL" id="FQZC01000002">
    <property type="protein sequence ID" value="SHJ22303.1"/>
    <property type="molecule type" value="Genomic_DNA"/>
</dbReference>
<comment type="caution">
    <text evidence="15">The sequence shown here is derived from an EMBL/GenBank/DDBJ whole genome shotgun (WGS) entry which is preliminary data.</text>
</comment>
<evidence type="ECO:0000256" key="12">
    <source>
        <dbReference type="ARBA" id="ARBA00023285"/>
    </source>
</evidence>
<keyword evidence="8 13" id="KW-1133">Transmembrane helix</keyword>
<keyword evidence="7 13" id="KW-0812">Transmembrane</keyword>
<accession>A0ABY1IIH6</accession>
<dbReference type="InterPro" id="IPR051224">
    <property type="entry name" value="NiCoT_RcnA"/>
</dbReference>
<keyword evidence="12" id="KW-0170">Cobalt</keyword>
<keyword evidence="10" id="KW-0921">Nickel transport</keyword>
<feature type="transmembrane region" description="Helical" evidence="13">
    <location>
        <begin position="153"/>
        <end position="172"/>
    </location>
</feature>
<comment type="subcellular location">
    <subcellularLocation>
        <location evidence="2 13">Cell membrane</location>
        <topology evidence="2 13">Multi-pass membrane protein</topology>
    </subcellularLocation>
</comment>
<comment type="function">
    <text evidence="1">Efflux system for nickel and cobalt.</text>
</comment>
<comment type="similarity">
    <text evidence="13">Belongs to the NiCoT transporter (TC 2.A.52) family.</text>
</comment>
<keyword evidence="3" id="KW-0171">Cobalt transport</keyword>
<dbReference type="PANTHER" id="PTHR40659">
    <property type="entry name" value="NICKEL/COBALT EFFLUX SYSTEM RCNA"/>
    <property type="match status" value="1"/>
</dbReference>
<keyword evidence="4 13" id="KW-0813">Transport</keyword>
<evidence type="ECO:0000256" key="7">
    <source>
        <dbReference type="ARBA" id="ARBA00022692"/>
    </source>
</evidence>
<keyword evidence="14" id="KW-0732">Signal</keyword>
<dbReference type="InterPro" id="IPR011541">
    <property type="entry name" value="Ni/Co_transpt_high_affinity"/>
</dbReference>
<evidence type="ECO:0000256" key="11">
    <source>
        <dbReference type="ARBA" id="ARBA00023136"/>
    </source>
</evidence>
<feature type="signal peptide" evidence="14">
    <location>
        <begin position="1"/>
        <end position="24"/>
    </location>
</feature>
<proteinExistence type="inferred from homology"/>
<evidence type="ECO:0000256" key="3">
    <source>
        <dbReference type="ARBA" id="ARBA00022426"/>
    </source>
</evidence>
<dbReference type="PANTHER" id="PTHR40659:SF1">
    <property type="entry name" value="NICKEL_COBALT EFFLUX SYSTEM RCNA"/>
    <property type="match status" value="1"/>
</dbReference>
<evidence type="ECO:0000256" key="1">
    <source>
        <dbReference type="ARBA" id="ARBA00002510"/>
    </source>
</evidence>
<keyword evidence="9" id="KW-0406">Ion transport</keyword>
<feature type="transmembrane region" description="Helical" evidence="13">
    <location>
        <begin position="279"/>
        <end position="304"/>
    </location>
</feature>
<evidence type="ECO:0000256" key="8">
    <source>
        <dbReference type="ARBA" id="ARBA00022989"/>
    </source>
</evidence>
<evidence type="ECO:0000256" key="2">
    <source>
        <dbReference type="ARBA" id="ARBA00004651"/>
    </source>
</evidence>
<gene>
    <name evidence="15" type="ORF">SAMN02745911_2063</name>
</gene>
<feature type="transmembrane region" description="Helical" evidence="13">
    <location>
        <begin position="116"/>
        <end position="141"/>
    </location>
</feature>
<organism evidence="15 16">
    <name type="scientific">Aureimonas altamirensis DSM 21988</name>
    <dbReference type="NCBI Taxonomy" id="1121026"/>
    <lineage>
        <taxon>Bacteria</taxon>
        <taxon>Pseudomonadati</taxon>
        <taxon>Pseudomonadota</taxon>
        <taxon>Alphaproteobacteria</taxon>
        <taxon>Hyphomicrobiales</taxon>
        <taxon>Aurantimonadaceae</taxon>
        <taxon>Aureimonas</taxon>
    </lineage>
</organism>
<evidence type="ECO:0000256" key="5">
    <source>
        <dbReference type="ARBA" id="ARBA00022475"/>
    </source>
</evidence>
<feature type="chain" id="PRO_5045109510" description="Nickel/cobalt efflux system" evidence="14">
    <location>
        <begin position="25"/>
        <end position="345"/>
    </location>
</feature>
<feature type="transmembrane region" description="Helical" evidence="13">
    <location>
        <begin position="252"/>
        <end position="273"/>
    </location>
</feature>
<keyword evidence="5" id="KW-1003">Cell membrane</keyword>
<keyword evidence="6" id="KW-0533">Nickel</keyword>